<proteinExistence type="predicted"/>
<name>A0A3D6ATL6_9BACE</name>
<gene>
    <name evidence="1" type="ORF">F2Y81_21775</name>
</gene>
<organism evidence="1 2">
    <name type="scientific">Bacteroides cellulosilyticus</name>
    <dbReference type="NCBI Taxonomy" id="246787"/>
    <lineage>
        <taxon>Bacteria</taxon>
        <taxon>Pseudomonadati</taxon>
        <taxon>Bacteroidota</taxon>
        <taxon>Bacteroidia</taxon>
        <taxon>Bacteroidales</taxon>
        <taxon>Bacteroidaceae</taxon>
        <taxon>Bacteroides</taxon>
    </lineage>
</organism>
<sequence length="77" mass="8825">MIRTEVKLVTLYSGQKVTGMILLVTEAFPKISEIDSGCIICRIYIHVFCIKQAVYAIRMQETILLSQRNYGWDANNL</sequence>
<evidence type="ECO:0000313" key="2">
    <source>
        <dbReference type="Proteomes" id="UP000448877"/>
    </source>
</evidence>
<dbReference type="EMBL" id="VVYV01000046">
    <property type="protein sequence ID" value="KAA5413904.1"/>
    <property type="molecule type" value="Genomic_DNA"/>
</dbReference>
<dbReference type="AlphaFoldDB" id="A0A3D6ATL6"/>
<comment type="caution">
    <text evidence="1">The sequence shown here is derived from an EMBL/GenBank/DDBJ whole genome shotgun (WGS) entry which is preliminary data.</text>
</comment>
<protein>
    <submittedName>
        <fullName evidence="1">Uncharacterized protein</fullName>
    </submittedName>
</protein>
<reference evidence="1 2" key="1">
    <citation type="journal article" date="2019" name="Nat. Med.">
        <title>A library of human gut bacterial isolates paired with longitudinal multiomics data enables mechanistic microbiome research.</title>
        <authorList>
            <person name="Poyet M."/>
            <person name="Groussin M."/>
            <person name="Gibbons S.M."/>
            <person name="Avila-Pacheco J."/>
            <person name="Jiang X."/>
            <person name="Kearney S.M."/>
            <person name="Perrotta A.R."/>
            <person name="Berdy B."/>
            <person name="Zhao S."/>
            <person name="Lieberman T.D."/>
            <person name="Swanson P.K."/>
            <person name="Smith M."/>
            <person name="Roesemann S."/>
            <person name="Alexander J.E."/>
            <person name="Rich S.A."/>
            <person name="Livny J."/>
            <person name="Vlamakis H."/>
            <person name="Clish C."/>
            <person name="Bullock K."/>
            <person name="Deik A."/>
            <person name="Scott J."/>
            <person name="Pierce K.A."/>
            <person name="Xavier R.J."/>
            <person name="Alm E.J."/>
        </authorList>
    </citation>
    <scope>NUCLEOTIDE SEQUENCE [LARGE SCALE GENOMIC DNA]</scope>
    <source>
        <strain evidence="1 2">BIOML-A6</strain>
    </source>
</reference>
<dbReference type="Proteomes" id="UP000448877">
    <property type="component" value="Unassembled WGS sequence"/>
</dbReference>
<evidence type="ECO:0000313" key="1">
    <source>
        <dbReference type="EMBL" id="KAA5413904.1"/>
    </source>
</evidence>
<accession>A0A3D6ATL6</accession>